<evidence type="ECO:0000256" key="1">
    <source>
        <dbReference type="SAM" id="Coils"/>
    </source>
</evidence>
<feature type="coiled-coil region" evidence="1">
    <location>
        <begin position="46"/>
        <end position="80"/>
    </location>
</feature>
<keyword evidence="2" id="KW-1133">Transmembrane helix</keyword>
<dbReference type="HOGENOM" id="CLU_148655_2_0_10"/>
<dbReference type="EMBL" id="CP003156">
    <property type="protein sequence ID" value="AEV32484.1"/>
    <property type="molecule type" value="Genomic_DNA"/>
</dbReference>
<dbReference type="OrthoDB" id="1467719at2"/>
<dbReference type="AlphaFoldDB" id="G8R8Q4"/>
<evidence type="ECO:0000256" key="2">
    <source>
        <dbReference type="SAM" id="Phobius"/>
    </source>
</evidence>
<dbReference type="Pfam" id="PF04977">
    <property type="entry name" value="DivIC"/>
    <property type="match status" value="1"/>
</dbReference>
<evidence type="ECO:0000313" key="4">
    <source>
        <dbReference type="Proteomes" id="UP000005631"/>
    </source>
</evidence>
<dbReference type="RefSeq" id="WP_014201840.1">
    <property type="nucleotide sequence ID" value="NC_016599.1"/>
</dbReference>
<dbReference type="eggNOG" id="COG2919">
    <property type="taxonomic scope" value="Bacteria"/>
</dbReference>
<accession>G8R8Q4</accession>
<protein>
    <submittedName>
        <fullName evidence="3">Septum formation initiator</fullName>
    </submittedName>
</protein>
<name>G8R8Q4_OWEHD</name>
<dbReference type="Proteomes" id="UP000005631">
    <property type="component" value="Chromosome"/>
</dbReference>
<proteinExistence type="predicted"/>
<reference evidence="3 4" key="1">
    <citation type="journal article" date="2012" name="Stand. Genomic Sci.">
        <title>Genome sequence of the orange-pigmented seawater bacterium Owenweeksia hongkongensis type strain (UST20020801(T)).</title>
        <authorList>
            <person name="Riedel T."/>
            <person name="Held B."/>
            <person name="Nolan M."/>
            <person name="Lucas S."/>
            <person name="Lapidus A."/>
            <person name="Tice H."/>
            <person name="Del Rio T.G."/>
            <person name="Cheng J.F."/>
            <person name="Han C."/>
            <person name="Tapia R."/>
            <person name="Goodwin L.A."/>
            <person name="Pitluck S."/>
            <person name="Liolios K."/>
            <person name="Mavromatis K."/>
            <person name="Pagani I."/>
            <person name="Ivanova N."/>
            <person name="Mikhailova N."/>
            <person name="Pati A."/>
            <person name="Chen A."/>
            <person name="Palaniappan K."/>
            <person name="Rohde M."/>
            <person name="Tindall B.J."/>
            <person name="Detter J.C."/>
            <person name="Goker M."/>
            <person name="Woyke T."/>
            <person name="Bristow J."/>
            <person name="Eisen J.A."/>
            <person name="Markowitz V."/>
            <person name="Hugenholtz P."/>
            <person name="Klenk H.P."/>
            <person name="Kyrpides N.C."/>
        </authorList>
    </citation>
    <scope>NUCLEOTIDE SEQUENCE</scope>
    <source>
        <strain evidence="4">DSM 17368 / JCM 12287 / NRRL B-23963</strain>
    </source>
</reference>
<keyword evidence="2" id="KW-0812">Transmembrane</keyword>
<keyword evidence="4" id="KW-1185">Reference proteome</keyword>
<evidence type="ECO:0000313" key="3">
    <source>
        <dbReference type="EMBL" id="AEV32484.1"/>
    </source>
</evidence>
<dbReference type="STRING" id="926562.Oweho_1493"/>
<keyword evidence="1" id="KW-0175">Coiled coil</keyword>
<sequence>MKKLRAKIDKIKQTRWFAIASNKFVLATVGFIIWMLFLDVNSYLIHHELNVEIDELEQSIEYYEAEISRDKKQLEELTSDPEKLEKFAREQYWMKKKGEEIYLVEEVEE</sequence>
<gene>
    <name evidence="3" type="ordered locus">Oweho_1493</name>
</gene>
<feature type="transmembrane region" description="Helical" evidence="2">
    <location>
        <begin position="16"/>
        <end position="37"/>
    </location>
</feature>
<keyword evidence="2" id="KW-0472">Membrane</keyword>
<organism evidence="3 4">
    <name type="scientific">Owenweeksia hongkongensis (strain DSM 17368 / CIP 108786 / JCM 12287 / NRRL B-23963 / UST20020801)</name>
    <dbReference type="NCBI Taxonomy" id="926562"/>
    <lineage>
        <taxon>Bacteria</taxon>
        <taxon>Pseudomonadati</taxon>
        <taxon>Bacteroidota</taxon>
        <taxon>Flavobacteriia</taxon>
        <taxon>Flavobacteriales</taxon>
        <taxon>Owenweeksiaceae</taxon>
        <taxon>Owenweeksia</taxon>
    </lineage>
</organism>
<dbReference type="InterPro" id="IPR007060">
    <property type="entry name" value="FtsL/DivIC"/>
</dbReference>
<dbReference type="KEGG" id="oho:Oweho_1493"/>